<feature type="compositionally biased region" description="Low complexity" evidence="1">
    <location>
        <begin position="18"/>
        <end position="30"/>
    </location>
</feature>
<reference evidence="2 3" key="1">
    <citation type="submission" date="2009-04" db="EMBL/GenBank/DDBJ databases">
        <authorList>
            <person name="Sebastian Y."/>
            <person name="Madupu R."/>
            <person name="Durkin A.S."/>
            <person name="Torralba M."/>
            <person name="Methe B."/>
            <person name="Sutton G.G."/>
            <person name="Strausberg R.L."/>
            <person name="Nelson K.E."/>
        </authorList>
    </citation>
    <scope>NUCLEOTIDE SEQUENCE [LARGE SCALE GENOMIC DNA]</scope>
    <source>
        <strain evidence="2 3">60-3</strain>
    </source>
</reference>
<name>C2MD19_9PORP</name>
<evidence type="ECO:0000313" key="3">
    <source>
        <dbReference type="Proteomes" id="UP000003303"/>
    </source>
</evidence>
<sequence>MSLLLVVGLGSCKKDNGVKGPNNNGNNGNGTATTEQNELPLLKFDFKTKSSGEVISKDIIDHEAKIGREATKLTVGTDDKGNPVEAPAFVNTDLTIAGVVYMPKLKEQRSVNIYAFANEKLGSCPKTIAMLKEVGFDKIEDKQFEDKTPYKYGVSSKDDKISVLIMEETNEELGTSISIRFEYKPDLEVKHPFVSTAKDFPDYETFMTKDVDKIKAFEEKLGFREPYKSGDAAKDAAREQRKELWYITKEAQLPNTNFLAVVYISTPTKGKPFIKTILCSIKNEKELADPKVKEWFTANGYGEKFEVSTLNGYAAGFDKTGKTIAFLYIDKENGTVFLEIGAAPEKNSVASQLRLLNDRKELPLSASDFSAKKQLQ</sequence>
<gene>
    <name evidence="2" type="ORF">PORUE0001_0340</name>
</gene>
<feature type="region of interest" description="Disordered" evidence="1">
    <location>
        <begin position="15"/>
        <end position="34"/>
    </location>
</feature>
<keyword evidence="3" id="KW-1185">Reference proteome</keyword>
<dbReference type="EMBL" id="ACLR01000182">
    <property type="protein sequence ID" value="EEK16377.1"/>
    <property type="molecule type" value="Genomic_DNA"/>
</dbReference>
<comment type="caution">
    <text evidence="2">The sequence shown here is derived from an EMBL/GenBank/DDBJ whole genome shotgun (WGS) entry which is preliminary data.</text>
</comment>
<proteinExistence type="predicted"/>
<evidence type="ECO:0000256" key="1">
    <source>
        <dbReference type="SAM" id="MobiDB-lite"/>
    </source>
</evidence>
<dbReference type="Proteomes" id="UP000003303">
    <property type="component" value="Unassembled WGS sequence"/>
</dbReference>
<evidence type="ECO:0000313" key="2">
    <source>
        <dbReference type="EMBL" id="EEK16377.1"/>
    </source>
</evidence>
<dbReference type="AlphaFoldDB" id="C2MD19"/>
<protein>
    <submittedName>
        <fullName evidence="2">Uncharacterized protein</fullName>
    </submittedName>
</protein>
<accession>C2MD19</accession>
<dbReference type="STRING" id="596327.PORUE0001_0340"/>
<organism evidence="2 3">
    <name type="scientific">Porphyromonas uenonis 60-3</name>
    <dbReference type="NCBI Taxonomy" id="596327"/>
    <lineage>
        <taxon>Bacteria</taxon>
        <taxon>Pseudomonadati</taxon>
        <taxon>Bacteroidota</taxon>
        <taxon>Bacteroidia</taxon>
        <taxon>Bacteroidales</taxon>
        <taxon>Porphyromonadaceae</taxon>
        <taxon>Porphyromonas</taxon>
    </lineage>
</organism>